<dbReference type="GO" id="GO:0004177">
    <property type="term" value="F:aminopeptidase activity"/>
    <property type="evidence" value="ECO:0007669"/>
    <property type="project" value="UniProtKB-KW"/>
</dbReference>
<keyword evidence="3" id="KW-0031">Aminopeptidase</keyword>
<gene>
    <name evidence="3" type="primary">ApepP</name>
    <name evidence="3" type="ORF">EVAR_42488_1</name>
</gene>
<dbReference type="Gene3D" id="3.40.350.10">
    <property type="entry name" value="Creatinase/prolidase N-terminal domain"/>
    <property type="match status" value="1"/>
</dbReference>
<proteinExistence type="predicted"/>
<name>A0A4C1XYM0_EUMVA</name>
<comment type="caution">
    <text evidence="3">The sequence shown here is derived from an EMBL/GenBank/DDBJ whole genome shotgun (WGS) entry which is preliminary data.</text>
</comment>
<feature type="compositionally biased region" description="Basic residues" evidence="1">
    <location>
        <begin position="625"/>
        <end position="634"/>
    </location>
</feature>
<protein>
    <submittedName>
        <fullName evidence="3">Xaa-Pro aminopeptidase ApepP</fullName>
    </submittedName>
</protein>
<dbReference type="OrthoDB" id="9995434at2759"/>
<organism evidence="3 4">
    <name type="scientific">Eumeta variegata</name>
    <name type="common">Bagworm moth</name>
    <name type="synonym">Eumeta japonica</name>
    <dbReference type="NCBI Taxonomy" id="151549"/>
    <lineage>
        <taxon>Eukaryota</taxon>
        <taxon>Metazoa</taxon>
        <taxon>Ecdysozoa</taxon>
        <taxon>Arthropoda</taxon>
        <taxon>Hexapoda</taxon>
        <taxon>Insecta</taxon>
        <taxon>Pterygota</taxon>
        <taxon>Neoptera</taxon>
        <taxon>Endopterygota</taxon>
        <taxon>Lepidoptera</taxon>
        <taxon>Glossata</taxon>
        <taxon>Ditrysia</taxon>
        <taxon>Tineoidea</taxon>
        <taxon>Psychidae</taxon>
        <taxon>Oiketicinae</taxon>
        <taxon>Eumeta</taxon>
    </lineage>
</organism>
<dbReference type="InterPro" id="IPR029149">
    <property type="entry name" value="Creatin/AminoP/Spt16_N"/>
</dbReference>
<evidence type="ECO:0000256" key="1">
    <source>
        <dbReference type="SAM" id="MobiDB-lite"/>
    </source>
</evidence>
<reference evidence="3 4" key="1">
    <citation type="journal article" date="2019" name="Commun. Biol.">
        <title>The bagworm genome reveals a unique fibroin gene that provides high tensile strength.</title>
        <authorList>
            <person name="Kono N."/>
            <person name="Nakamura H."/>
            <person name="Ohtoshi R."/>
            <person name="Tomita M."/>
            <person name="Numata K."/>
            <person name="Arakawa K."/>
        </authorList>
    </citation>
    <scope>NUCLEOTIDE SEQUENCE [LARGE SCALE GENOMIC DNA]</scope>
</reference>
<dbReference type="STRING" id="151549.A0A4C1XYM0"/>
<dbReference type="InterPro" id="IPR000994">
    <property type="entry name" value="Pept_M24"/>
</dbReference>
<feature type="region of interest" description="Disordered" evidence="1">
    <location>
        <begin position="602"/>
        <end position="634"/>
    </location>
</feature>
<feature type="domain" description="Peptidase M24" evidence="2">
    <location>
        <begin position="321"/>
        <end position="553"/>
    </location>
</feature>
<dbReference type="Proteomes" id="UP000299102">
    <property type="component" value="Unassembled WGS sequence"/>
</dbReference>
<dbReference type="InterPro" id="IPR050422">
    <property type="entry name" value="X-Pro_aminopeptidase_P"/>
</dbReference>
<keyword evidence="3" id="KW-0378">Hydrolase</keyword>
<dbReference type="EMBL" id="BGZK01001020">
    <property type="protein sequence ID" value="GBP68696.1"/>
    <property type="molecule type" value="Genomic_DNA"/>
</dbReference>
<evidence type="ECO:0000313" key="4">
    <source>
        <dbReference type="Proteomes" id="UP000299102"/>
    </source>
</evidence>
<dbReference type="Pfam" id="PF00557">
    <property type="entry name" value="Peptidase_M24"/>
    <property type="match status" value="1"/>
</dbReference>
<dbReference type="Gene3D" id="3.90.230.10">
    <property type="entry name" value="Creatinase/methionine aminopeptidase superfamily"/>
    <property type="match status" value="1"/>
</dbReference>
<feature type="compositionally biased region" description="Basic and acidic residues" evidence="1">
    <location>
        <begin position="602"/>
        <end position="614"/>
    </location>
</feature>
<dbReference type="SUPFAM" id="SSF55920">
    <property type="entry name" value="Creatinase/aminopeptidase"/>
    <property type="match status" value="1"/>
</dbReference>
<dbReference type="AlphaFoldDB" id="A0A4C1XYM0"/>
<evidence type="ECO:0000259" key="2">
    <source>
        <dbReference type="Pfam" id="PF00557"/>
    </source>
</evidence>
<dbReference type="Pfam" id="PF16189">
    <property type="entry name" value="Creatinase_N_2"/>
    <property type="match status" value="1"/>
</dbReference>
<keyword evidence="3" id="KW-0645">Protease</keyword>
<dbReference type="InterPro" id="IPR036005">
    <property type="entry name" value="Creatinase/aminopeptidase-like"/>
</dbReference>
<keyword evidence="4" id="KW-1185">Reference proteome</keyword>
<accession>A0A4C1XYM0</accession>
<dbReference type="PANTHER" id="PTHR43763:SF20">
    <property type="entry name" value="XAA-PRO AMINOPEPTIDASE APEPP"/>
    <property type="match status" value="1"/>
</dbReference>
<evidence type="ECO:0000313" key="3">
    <source>
        <dbReference type="EMBL" id="GBP68696.1"/>
    </source>
</evidence>
<dbReference type="PANTHER" id="PTHR43763">
    <property type="entry name" value="XAA-PRO AMINOPEPTIDASE 1"/>
    <property type="match status" value="1"/>
</dbReference>
<sequence length="634" mass="71154">MCPQLRPAQGFMKKMFTTTLHLEGVFFVFDMRRLCARQRGEIEWRMRLIARRNVTRAKTLSDANIKLQAISKNLIDEARVELNDPPPPRKFNMPYTLPVKYTGCVKRLALPWRGYESTVALNVQRSWEGGIKKDSESECVALKRMRVVYLLQASASVSNEQRKTSGQKVSELRKKMKKKKASILVLTALDDIAYTLNLRGTDIKYNPVFFSYLVIDENAVILFWSDGVLPQVLVEHFKNEGLGLVTSKPYEEIFDYLQKTAVQLLAEGDGTRSIWLSHDASEAIHIAASGGSDAEKQMHLISEVSPVAVAKVVKNDVELQGMRDCHVRDGVALIRFFRWLHQYIDNGGAVTEIEAADKLEEFRKIVLVDENALPSFRLGGIALSTTEPFNVTLRLNMSRDEADYMGPSFETIPGAGENGAIIHYSPEKNGPQKKIERGEMFLLDSGGQYRDGTTDVTRTRHMGGRPTDEQKAAFTRVLIGQINMGNAVFPKGVKGNVLDSLARKALWDVGLDYAHGTGHGVGHHLNVHEGPSGISWRTYPDDPGLQPAMIFSNGRHLKGITSPLPDFYEEIGYLVEDEDADDTLGANLPPYPKVARWCAESKRERTTNEDDLRPGRPTTASDRRYGKRSRKKLF</sequence>